<dbReference type="SUPFAM" id="SSF48613">
    <property type="entry name" value="Heme oxygenase-like"/>
    <property type="match status" value="1"/>
</dbReference>
<evidence type="ECO:0000313" key="2">
    <source>
        <dbReference type="Proteomes" id="UP000280197"/>
    </source>
</evidence>
<dbReference type="RefSeq" id="WP_097267879.1">
    <property type="nucleotide sequence ID" value="NZ_CP034463.1"/>
</dbReference>
<dbReference type="AlphaFoldDB" id="A0A3Q9C3C7"/>
<organism evidence="1 2">
    <name type="scientific">Streptomyces aquilus</name>
    <dbReference type="NCBI Taxonomy" id="2548456"/>
    <lineage>
        <taxon>Bacteria</taxon>
        <taxon>Bacillati</taxon>
        <taxon>Actinomycetota</taxon>
        <taxon>Actinomycetes</taxon>
        <taxon>Kitasatosporales</taxon>
        <taxon>Streptomycetaceae</taxon>
        <taxon>Streptomyces</taxon>
    </lineage>
</organism>
<accession>A0A3Q9C3C7</accession>
<sequence length="231" mass="26737">MTKLDRSRLESLAEELMEKQFQRVTKLRELHAGEWTDRDYYIRHITETVLRIRLNNEVDTYALFKVGSKDDSLAAKLAQYLAEEFGHEGMFTRDLNKFGFTSEQLEATDVFPATKQLMGYLRLEADKRGPAPTTVWDWFVEWYSDRYNQIITNKAAEEFGTEFTQGTQTHLDFDESHDHDELMFRTVSQAVEGFGSAEQAYADLATYIELIGDYFQELYDSTVGARELASA</sequence>
<dbReference type="EMBL" id="CP034463">
    <property type="protein sequence ID" value="AZP19835.1"/>
    <property type="molecule type" value="Genomic_DNA"/>
</dbReference>
<keyword evidence="2" id="KW-1185">Reference proteome</keyword>
<dbReference type="Proteomes" id="UP000280197">
    <property type="component" value="Chromosome"/>
</dbReference>
<dbReference type="KEGG" id="saqu:EJC51_29455"/>
<proteinExistence type="predicted"/>
<name>A0A3Q9C3C7_9ACTN</name>
<evidence type="ECO:0000313" key="1">
    <source>
        <dbReference type="EMBL" id="AZP19835.1"/>
    </source>
</evidence>
<protein>
    <recommendedName>
        <fullName evidence="3">Iron-containing redox enzyme family protein</fullName>
    </recommendedName>
</protein>
<dbReference type="InterPro" id="IPR016084">
    <property type="entry name" value="Haem_Oase-like_multi-hlx"/>
</dbReference>
<reference evidence="1 2" key="1">
    <citation type="submission" date="2018-12" db="EMBL/GenBank/DDBJ databases">
        <authorList>
            <person name="Li K."/>
        </authorList>
    </citation>
    <scope>NUCLEOTIDE SEQUENCE [LARGE SCALE GENOMIC DNA]</scope>
    <source>
        <strain evidence="2">CR22</strain>
    </source>
</reference>
<dbReference type="Gene3D" id="1.20.910.10">
    <property type="entry name" value="Heme oxygenase-like"/>
    <property type="match status" value="1"/>
</dbReference>
<evidence type="ECO:0008006" key="3">
    <source>
        <dbReference type="Google" id="ProtNLM"/>
    </source>
</evidence>
<gene>
    <name evidence="1" type="ORF">EJC51_29455</name>
</gene>